<keyword evidence="2 4" id="KW-0808">Transferase</keyword>
<dbReference type="InterPro" id="IPR002935">
    <property type="entry name" value="SAM_O-MeTrfase"/>
</dbReference>
<protein>
    <submittedName>
        <fullName evidence="4">O-methyltransferase</fullName>
        <ecNumber evidence="4">2.1.1.-</ecNumber>
    </submittedName>
</protein>
<evidence type="ECO:0000256" key="2">
    <source>
        <dbReference type="ARBA" id="ARBA00022679"/>
    </source>
</evidence>
<dbReference type="GO" id="GO:0008168">
    <property type="term" value="F:methyltransferase activity"/>
    <property type="evidence" value="ECO:0007669"/>
    <property type="project" value="UniProtKB-KW"/>
</dbReference>
<accession>A0ABU7VZU5</accession>
<dbReference type="Gene3D" id="3.40.50.150">
    <property type="entry name" value="Vaccinia Virus protein VP39"/>
    <property type="match status" value="1"/>
</dbReference>
<organism evidence="4 5">
    <name type="scientific">Paenibacillus haidiansis</name>
    <dbReference type="NCBI Taxonomy" id="1574488"/>
    <lineage>
        <taxon>Bacteria</taxon>
        <taxon>Bacillati</taxon>
        <taxon>Bacillota</taxon>
        <taxon>Bacilli</taxon>
        <taxon>Bacillales</taxon>
        <taxon>Paenibacillaceae</taxon>
        <taxon>Paenibacillus</taxon>
    </lineage>
</organism>
<dbReference type="EC" id="2.1.1.-" evidence="4"/>
<keyword evidence="5" id="KW-1185">Reference proteome</keyword>
<evidence type="ECO:0000313" key="4">
    <source>
        <dbReference type="EMBL" id="MEF2968429.1"/>
    </source>
</evidence>
<dbReference type="InterPro" id="IPR050362">
    <property type="entry name" value="Cation-dep_OMT"/>
</dbReference>
<comment type="caution">
    <text evidence="4">The sequence shown here is derived from an EMBL/GenBank/DDBJ whole genome shotgun (WGS) entry which is preliminary data.</text>
</comment>
<dbReference type="Proteomes" id="UP001306950">
    <property type="component" value="Unassembled WGS sequence"/>
</dbReference>
<dbReference type="PANTHER" id="PTHR10509:SF14">
    <property type="entry name" value="CAFFEOYL-COA O-METHYLTRANSFERASE 3-RELATED"/>
    <property type="match status" value="1"/>
</dbReference>
<keyword evidence="1 4" id="KW-0489">Methyltransferase</keyword>
<proteinExistence type="predicted"/>
<dbReference type="GO" id="GO:0032259">
    <property type="term" value="P:methylation"/>
    <property type="evidence" value="ECO:0007669"/>
    <property type="project" value="UniProtKB-KW"/>
</dbReference>
<dbReference type="EMBL" id="JAZHPZ010000014">
    <property type="protein sequence ID" value="MEF2968429.1"/>
    <property type="molecule type" value="Genomic_DNA"/>
</dbReference>
<dbReference type="PROSITE" id="PS51682">
    <property type="entry name" value="SAM_OMT_I"/>
    <property type="match status" value="1"/>
</dbReference>
<dbReference type="Pfam" id="PF01596">
    <property type="entry name" value="Methyltransf_3"/>
    <property type="match status" value="1"/>
</dbReference>
<gene>
    <name evidence="4" type="ORF">V3851_21570</name>
</gene>
<evidence type="ECO:0000256" key="3">
    <source>
        <dbReference type="ARBA" id="ARBA00022691"/>
    </source>
</evidence>
<evidence type="ECO:0000313" key="5">
    <source>
        <dbReference type="Proteomes" id="UP001306950"/>
    </source>
</evidence>
<sequence length="225" mass="24296">MKVSETNLWEQVDLYIEEKLIPADPVMDKILAANRLADLPPIDVTPSQGKLLRIYVQMIGAARVLEIGTLGGYSAVWMAGALRQGGKLVTLEADPRHAETARANFALAGLEDSIELRVGYALEQLEQLAKEGIEPFDLIFIDADKPNNPGYLQWALRFSHPGTVIIGDNVVRGGEIIDPHSTDPRVAGVRTFFDLLAGMPNISATAIQTVGSKGYDGFAIGIVTG</sequence>
<reference evidence="4 5" key="1">
    <citation type="submission" date="2024-02" db="EMBL/GenBank/DDBJ databases">
        <title>A nitrogen-fixing paenibacillus bacterium.</title>
        <authorList>
            <person name="Zhang W.L."/>
            <person name="Chen S.F."/>
        </authorList>
    </citation>
    <scope>NUCLEOTIDE SEQUENCE [LARGE SCALE GENOMIC DNA]</scope>
    <source>
        <strain evidence="4 5">M1</strain>
    </source>
</reference>
<dbReference type="SUPFAM" id="SSF53335">
    <property type="entry name" value="S-adenosyl-L-methionine-dependent methyltransferases"/>
    <property type="match status" value="1"/>
</dbReference>
<evidence type="ECO:0000256" key="1">
    <source>
        <dbReference type="ARBA" id="ARBA00022603"/>
    </source>
</evidence>
<dbReference type="InterPro" id="IPR029063">
    <property type="entry name" value="SAM-dependent_MTases_sf"/>
</dbReference>
<dbReference type="PANTHER" id="PTHR10509">
    <property type="entry name" value="O-METHYLTRANSFERASE-RELATED"/>
    <property type="match status" value="1"/>
</dbReference>
<name>A0ABU7VZU5_9BACL</name>
<dbReference type="CDD" id="cd02440">
    <property type="entry name" value="AdoMet_MTases"/>
    <property type="match status" value="1"/>
</dbReference>
<keyword evidence="3" id="KW-0949">S-adenosyl-L-methionine</keyword>